<organism evidence="3 4">
    <name type="scientific">Adhaeribacter aerolatus</name>
    <dbReference type="NCBI Taxonomy" id="670289"/>
    <lineage>
        <taxon>Bacteria</taxon>
        <taxon>Pseudomonadati</taxon>
        <taxon>Bacteroidota</taxon>
        <taxon>Cytophagia</taxon>
        <taxon>Cytophagales</taxon>
        <taxon>Hymenobacteraceae</taxon>
        <taxon>Adhaeribacter</taxon>
    </lineage>
</organism>
<evidence type="ECO:0000313" key="3">
    <source>
        <dbReference type="EMBL" id="GEO05217.1"/>
    </source>
</evidence>
<gene>
    <name evidence="3" type="ORF">AAE02nite_28810</name>
</gene>
<protein>
    <recommendedName>
        <fullName evidence="5">Translation initiation factor IF-2</fullName>
    </recommendedName>
</protein>
<accession>A0A512B0A3</accession>
<dbReference type="EMBL" id="BJYS01000021">
    <property type="protein sequence ID" value="GEO05217.1"/>
    <property type="molecule type" value="Genomic_DNA"/>
</dbReference>
<evidence type="ECO:0000256" key="1">
    <source>
        <dbReference type="SAM" id="MobiDB-lite"/>
    </source>
</evidence>
<sequence length="192" mass="20403">MKIFFAAVAFILLAAAADARHMVSDNPNLYPVTEIIDSGSERSLLAPDAEPNNMPEEVMVANSHKSLFKSLKAKITQQKPEAAADNTPQQDQNPANRETSLDQAKNPQEVKAIPKARRVEKPAKVEGSSAKRPSMGSAKRGNTSAARPNAASAKPDRGANPNQVNRPARAGRPTGGGRPDHAGNPNRGKGKD</sequence>
<feature type="region of interest" description="Disordered" evidence="1">
    <location>
        <begin position="74"/>
        <end position="192"/>
    </location>
</feature>
<reference evidence="3 4" key="1">
    <citation type="submission" date="2019-07" db="EMBL/GenBank/DDBJ databases">
        <title>Whole genome shotgun sequence of Adhaeribacter aerolatus NBRC 106133.</title>
        <authorList>
            <person name="Hosoyama A."/>
            <person name="Uohara A."/>
            <person name="Ohji S."/>
            <person name="Ichikawa N."/>
        </authorList>
    </citation>
    <scope>NUCLEOTIDE SEQUENCE [LARGE SCALE GENOMIC DNA]</scope>
    <source>
        <strain evidence="3 4">NBRC 106133</strain>
    </source>
</reference>
<evidence type="ECO:0000313" key="4">
    <source>
        <dbReference type="Proteomes" id="UP000321532"/>
    </source>
</evidence>
<evidence type="ECO:0008006" key="5">
    <source>
        <dbReference type="Google" id="ProtNLM"/>
    </source>
</evidence>
<keyword evidence="4" id="KW-1185">Reference proteome</keyword>
<evidence type="ECO:0000256" key="2">
    <source>
        <dbReference type="SAM" id="SignalP"/>
    </source>
</evidence>
<dbReference type="RefSeq" id="WP_146898710.1">
    <property type="nucleotide sequence ID" value="NZ_BJYS01000021.1"/>
</dbReference>
<dbReference type="Proteomes" id="UP000321532">
    <property type="component" value="Unassembled WGS sequence"/>
</dbReference>
<proteinExistence type="predicted"/>
<name>A0A512B0A3_9BACT</name>
<comment type="caution">
    <text evidence="3">The sequence shown here is derived from an EMBL/GenBank/DDBJ whole genome shotgun (WGS) entry which is preliminary data.</text>
</comment>
<feature type="compositionally biased region" description="Polar residues" evidence="1">
    <location>
        <begin position="86"/>
        <end position="106"/>
    </location>
</feature>
<dbReference type="AlphaFoldDB" id="A0A512B0A3"/>
<feature type="signal peptide" evidence="2">
    <location>
        <begin position="1"/>
        <end position="19"/>
    </location>
</feature>
<keyword evidence="2" id="KW-0732">Signal</keyword>
<feature type="chain" id="PRO_5021697943" description="Translation initiation factor IF-2" evidence="2">
    <location>
        <begin position="20"/>
        <end position="192"/>
    </location>
</feature>